<dbReference type="InterPro" id="IPR013249">
    <property type="entry name" value="RNA_pol_sigma70_r4_t2"/>
</dbReference>
<protein>
    <recommendedName>
        <fullName evidence="10">ECF RNA polymerase sigma factor SigW</fullName>
    </recommendedName>
</protein>
<keyword evidence="5" id="KW-0804">Transcription</keyword>
<dbReference type="CDD" id="cd06171">
    <property type="entry name" value="Sigma70_r4"/>
    <property type="match status" value="1"/>
</dbReference>
<evidence type="ECO:0000256" key="4">
    <source>
        <dbReference type="ARBA" id="ARBA00023125"/>
    </source>
</evidence>
<evidence type="ECO:0000313" key="9">
    <source>
        <dbReference type="Proteomes" id="UP000050833"/>
    </source>
</evidence>
<dbReference type="InterPro" id="IPR036388">
    <property type="entry name" value="WH-like_DNA-bd_sf"/>
</dbReference>
<keyword evidence="9" id="KW-1185">Reference proteome</keyword>
<dbReference type="SUPFAM" id="SSF88659">
    <property type="entry name" value="Sigma3 and sigma4 domains of RNA polymerase sigma factors"/>
    <property type="match status" value="1"/>
</dbReference>
<keyword evidence="4" id="KW-0238">DNA-binding</keyword>
<proteinExistence type="inferred from homology"/>
<evidence type="ECO:0000256" key="3">
    <source>
        <dbReference type="ARBA" id="ARBA00023082"/>
    </source>
</evidence>
<dbReference type="InterPro" id="IPR014284">
    <property type="entry name" value="RNA_pol_sigma-70_dom"/>
</dbReference>
<dbReference type="Gene3D" id="1.10.1740.10">
    <property type="match status" value="1"/>
</dbReference>
<evidence type="ECO:0000256" key="1">
    <source>
        <dbReference type="ARBA" id="ARBA00010641"/>
    </source>
</evidence>
<organism evidence="8 9">
    <name type="scientific">Butyribacter intestini</name>
    <dbReference type="NCBI Taxonomy" id="1703332"/>
    <lineage>
        <taxon>Bacteria</taxon>
        <taxon>Bacillati</taxon>
        <taxon>Bacillota</taxon>
        <taxon>Clostridia</taxon>
        <taxon>Lachnospirales</taxon>
        <taxon>Lachnospiraceae</taxon>
        <taxon>Butyribacter</taxon>
    </lineage>
</organism>
<evidence type="ECO:0000259" key="6">
    <source>
        <dbReference type="Pfam" id="PF04542"/>
    </source>
</evidence>
<evidence type="ECO:0000259" key="7">
    <source>
        <dbReference type="Pfam" id="PF08281"/>
    </source>
</evidence>
<feature type="domain" description="RNA polymerase sigma-70 region 2" evidence="6">
    <location>
        <begin position="22"/>
        <end position="90"/>
    </location>
</feature>
<dbReference type="GO" id="GO:0016987">
    <property type="term" value="F:sigma factor activity"/>
    <property type="evidence" value="ECO:0007669"/>
    <property type="project" value="UniProtKB-KW"/>
</dbReference>
<dbReference type="Pfam" id="PF08281">
    <property type="entry name" value="Sigma70_r4_2"/>
    <property type="match status" value="1"/>
</dbReference>
<dbReference type="InterPro" id="IPR007627">
    <property type="entry name" value="RNA_pol_sigma70_r2"/>
</dbReference>
<dbReference type="InterPro" id="IPR013325">
    <property type="entry name" value="RNA_pol_sigma_r2"/>
</dbReference>
<accession>A0AAW3JSW3</accession>
<dbReference type="AlphaFoldDB" id="A0AAW3JSW3"/>
<dbReference type="Proteomes" id="UP000050833">
    <property type="component" value="Unassembled WGS sequence"/>
</dbReference>
<reference evidence="8 9" key="1">
    <citation type="submission" date="2015-10" db="EMBL/GenBank/DDBJ databases">
        <title>Butyribacter intestini gen. nov., sp. nov., a butyric acid-producing bacterium of the family Lachnospiraceae isolated from the human faeces.</title>
        <authorList>
            <person name="Zou Y."/>
            <person name="Xue W."/>
            <person name="Luo G."/>
            <person name="Lv M."/>
        </authorList>
    </citation>
    <scope>NUCLEOTIDE SEQUENCE [LARGE SCALE GENOMIC DNA]</scope>
    <source>
        <strain evidence="8 9">TF01-11</strain>
    </source>
</reference>
<comment type="similarity">
    <text evidence="1">Belongs to the sigma-70 factor family. ECF subfamily.</text>
</comment>
<dbReference type="GO" id="GO:0006352">
    <property type="term" value="P:DNA-templated transcription initiation"/>
    <property type="evidence" value="ECO:0007669"/>
    <property type="project" value="InterPro"/>
</dbReference>
<evidence type="ECO:0008006" key="10">
    <source>
        <dbReference type="Google" id="ProtNLM"/>
    </source>
</evidence>
<dbReference type="Pfam" id="PF04542">
    <property type="entry name" value="Sigma70_r2"/>
    <property type="match status" value="1"/>
</dbReference>
<comment type="caution">
    <text evidence="8">The sequence shown here is derived from an EMBL/GenBank/DDBJ whole genome shotgun (WGS) entry which is preliminary data.</text>
</comment>
<keyword evidence="2" id="KW-0805">Transcription regulation</keyword>
<feature type="domain" description="RNA polymerase sigma factor 70 region 4 type 2" evidence="7">
    <location>
        <begin position="122"/>
        <end position="173"/>
    </location>
</feature>
<keyword evidence="3" id="KW-0731">Sigma factor</keyword>
<dbReference type="GO" id="GO:0003677">
    <property type="term" value="F:DNA binding"/>
    <property type="evidence" value="ECO:0007669"/>
    <property type="project" value="UniProtKB-KW"/>
</dbReference>
<dbReference type="EMBL" id="LLKB01000005">
    <property type="protein sequence ID" value="KQC85143.1"/>
    <property type="molecule type" value="Genomic_DNA"/>
</dbReference>
<name>A0AAW3JSW3_9FIRM</name>
<dbReference type="RefSeq" id="WP_022014915.1">
    <property type="nucleotide sequence ID" value="NZ_DBGBRS010000042.1"/>
</dbReference>
<gene>
    <name evidence="8" type="ORF">APZ18_10600</name>
</gene>
<dbReference type="PANTHER" id="PTHR43133:SF8">
    <property type="entry name" value="RNA POLYMERASE SIGMA FACTOR HI_1459-RELATED"/>
    <property type="match status" value="1"/>
</dbReference>
<dbReference type="Gene3D" id="1.10.10.10">
    <property type="entry name" value="Winged helix-like DNA-binding domain superfamily/Winged helix DNA-binding domain"/>
    <property type="match status" value="1"/>
</dbReference>
<dbReference type="InterPro" id="IPR039425">
    <property type="entry name" value="RNA_pol_sigma-70-like"/>
</dbReference>
<dbReference type="InterPro" id="IPR013324">
    <property type="entry name" value="RNA_pol_sigma_r3/r4-like"/>
</dbReference>
<evidence type="ECO:0000256" key="2">
    <source>
        <dbReference type="ARBA" id="ARBA00023015"/>
    </source>
</evidence>
<dbReference type="SUPFAM" id="SSF88946">
    <property type="entry name" value="Sigma2 domain of RNA polymerase sigma factors"/>
    <property type="match status" value="1"/>
</dbReference>
<dbReference type="NCBIfam" id="TIGR02937">
    <property type="entry name" value="sigma70-ECF"/>
    <property type="match status" value="1"/>
</dbReference>
<dbReference type="PANTHER" id="PTHR43133">
    <property type="entry name" value="RNA POLYMERASE ECF-TYPE SIGMA FACTO"/>
    <property type="match status" value="1"/>
</dbReference>
<sequence>MSNGTKAKKWEEEQRQKLEKVYELYGSRMYYRAMQILNQREDAEDAVQNSIIAISRHTDCIDFDDEAKTAAFVYTVISHCAIDIYRKNKRSRQSNINIEDITEQAGNVDIENEILVSMELKRVVEEINKLDFTYREVLSLFYLNEMSPREISDLLEIPYNTVRSKINRGRKKLLKSLW</sequence>
<evidence type="ECO:0000256" key="5">
    <source>
        <dbReference type="ARBA" id="ARBA00023163"/>
    </source>
</evidence>
<evidence type="ECO:0000313" key="8">
    <source>
        <dbReference type="EMBL" id="KQC85143.1"/>
    </source>
</evidence>